<evidence type="ECO:0000313" key="3">
    <source>
        <dbReference type="Proteomes" id="UP001160148"/>
    </source>
</evidence>
<proteinExistence type="predicted"/>
<feature type="region of interest" description="Disordered" evidence="1">
    <location>
        <begin position="43"/>
        <end position="93"/>
    </location>
</feature>
<feature type="compositionally biased region" description="Low complexity" evidence="1">
    <location>
        <begin position="75"/>
        <end position="86"/>
    </location>
</feature>
<dbReference type="AlphaFoldDB" id="A0AAV0VQQ9"/>
<comment type="caution">
    <text evidence="2">The sequence shown here is derived from an EMBL/GenBank/DDBJ whole genome shotgun (WGS) entry which is preliminary data.</text>
</comment>
<feature type="compositionally biased region" description="Low complexity" evidence="1">
    <location>
        <begin position="7"/>
        <end position="27"/>
    </location>
</feature>
<gene>
    <name evidence="2" type="ORF">MEUPH1_LOCUS3410</name>
</gene>
<organism evidence="2 3">
    <name type="scientific">Macrosiphum euphorbiae</name>
    <name type="common">potato aphid</name>
    <dbReference type="NCBI Taxonomy" id="13131"/>
    <lineage>
        <taxon>Eukaryota</taxon>
        <taxon>Metazoa</taxon>
        <taxon>Ecdysozoa</taxon>
        <taxon>Arthropoda</taxon>
        <taxon>Hexapoda</taxon>
        <taxon>Insecta</taxon>
        <taxon>Pterygota</taxon>
        <taxon>Neoptera</taxon>
        <taxon>Paraneoptera</taxon>
        <taxon>Hemiptera</taxon>
        <taxon>Sternorrhyncha</taxon>
        <taxon>Aphidomorpha</taxon>
        <taxon>Aphidoidea</taxon>
        <taxon>Aphididae</taxon>
        <taxon>Macrosiphini</taxon>
        <taxon>Macrosiphum</taxon>
    </lineage>
</organism>
<sequence length="193" mass="20777">MSRRTPVHTAASTTHTHTTTPPHTTFGITDGDITIKRASINSASSHISPVQTSTISLSSRSPSPHHAAPQRSASTTPTTKLTGTHTVHTHSTEVTETDALVMAVQTAPQNTDIAVKNQLSSYTSPPTSNNAKRVCPDKIPTPAVELEFRSGPVTALLDSQAQKSYVSPNTAQKFGTPTMDNKLRYEWRMVTPH</sequence>
<name>A0AAV0VQQ9_9HEMI</name>
<accession>A0AAV0VQQ9</accession>
<evidence type="ECO:0000256" key="1">
    <source>
        <dbReference type="SAM" id="MobiDB-lite"/>
    </source>
</evidence>
<dbReference type="Proteomes" id="UP001160148">
    <property type="component" value="Unassembled WGS sequence"/>
</dbReference>
<feature type="compositionally biased region" description="Low complexity" evidence="1">
    <location>
        <begin position="52"/>
        <end position="64"/>
    </location>
</feature>
<evidence type="ECO:0000313" key="2">
    <source>
        <dbReference type="EMBL" id="CAI6346503.1"/>
    </source>
</evidence>
<dbReference type="EMBL" id="CARXXK010000001">
    <property type="protein sequence ID" value="CAI6346503.1"/>
    <property type="molecule type" value="Genomic_DNA"/>
</dbReference>
<feature type="region of interest" description="Disordered" evidence="1">
    <location>
        <begin position="1"/>
        <end position="27"/>
    </location>
</feature>
<reference evidence="2 3" key="1">
    <citation type="submission" date="2023-01" db="EMBL/GenBank/DDBJ databases">
        <authorList>
            <person name="Whitehead M."/>
        </authorList>
    </citation>
    <scope>NUCLEOTIDE SEQUENCE [LARGE SCALE GENOMIC DNA]</scope>
</reference>
<protein>
    <submittedName>
        <fullName evidence="2">Uncharacterized protein</fullName>
    </submittedName>
</protein>
<keyword evidence="3" id="KW-1185">Reference proteome</keyword>